<dbReference type="AlphaFoldDB" id="A0A6A4SPY3"/>
<protein>
    <submittedName>
        <fullName evidence="2">Uncharacterized protein</fullName>
    </submittedName>
</protein>
<proteinExistence type="predicted"/>
<evidence type="ECO:0000256" key="1">
    <source>
        <dbReference type="SAM" id="MobiDB-lite"/>
    </source>
</evidence>
<gene>
    <name evidence="2" type="ORF">F2P81_015414</name>
</gene>
<dbReference type="EMBL" id="VEVO01000013">
    <property type="protein sequence ID" value="KAF0033124.1"/>
    <property type="molecule type" value="Genomic_DNA"/>
</dbReference>
<sequence length="176" mass="18729">MQALELTSFHSVNVSDSDKPPSAVPHVTGQTPKDQISRFQFQSAEEKDLQTSVGTFGFCQIYVCGLSSTGTVRVAGIRMCIGTLSLSLSLAEASVIDGRLLRKILPLPAKPCAGTDPGYIPDIAARASIKEPLSDTTGLMTSSHQSFVTAPSLMKRQITVSSQAAIAVTFKRTNVK</sequence>
<feature type="region of interest" description="Disordered" evidence="1">
    <location>
        <begin position="1"/>
        <end position="32"/>
    </location>
</feature>
<reference evidence="2 3" key="1">
    <citation type="submission" date="2019-06" db="EMBL/GenBank/DDBJ databases">
        <title>Draft genomes of female and male turbot (Scophthalmus maximus).</title>
        <authorList>
            <person name="Xu H."/>
            <person name="Xu X.-W."/>
            <person name="Shao C."/>
            <person name="Chen S."/>
        </authorList>
    </citation>
    <scope>NUCLEOTIDE SEQUENCE [LARGE SCALE GENOMIC DNA]</scope>
    <source>
        <strain evidence="2">Ysfricsl-2016a</strain>
        <tissue evidence="2">Blood</tissue>
    </source>
</reference>
<accession>A0A6A4SPY3</accession>
<organism evidence="2 3">
    <name type="scientific">Scophthalmus maximus</name>
    <name type="common">Turbot</name>
    <name type="synonym">Psetta maxima</name>
    <dbReference type="NCBI Taxonomy" id="52904"/>
    <lineage>
        <taxon>Eukaryota</taxon>
        <taxon>Metazoa</taxon>
        <taxon>Chordata</taxon>
        <taxon>Craniata</taxon>
        <taxon>Vertebrata</taxon>
        <taxon>Euteleostomi</taxon>
        <taxon>Actinopterygii</taxon>
        <taxon>Neopterygii</taxon>
        <taxon>Teleostei</taxon>
        <taxon>Neoteleostei</taxon>
        <taxon>Acanthomorphata</taxon>
        <taxon>Carangaria</taxon>
        <taxon>Pleuronectiformes</taxon>
        <taxon>Pleuronectoidei</taxon>
        <taxon>Scophthalmidae</taxon>
        <taxon>Scophthalmus</taxon>
    </lineage>
</organism>
<evidence type="ECO:0000313" key="2">
    <source>
        <dbReference type="EMBL" id="KAF0033124.1"/>
    </source>
</evidence>
<comment type="caution">
    <text evidence="2">The sequence shown here is derived from an EMBL/GenBank/DDBJ whole genome shotgun (WGS) entry which is preliminary data.</text>
</comment>
<evidence type="ECO:0000313" key="3">
    <source>
        <dbReference type="Proteomes" id="UP000438429"/>
    </source>
</evidence>
<dbReference type="Proteomes" id="UP000438429">
    <property type="component" value="Unassembled WGS sequence"/>
</dbReference>
<name>A0A6A4SPY3_SCOMX</name>